<dbReference type="Pfam" id="PF25948">
    <property type="entry name" value="DUF7986"/>
    <property type="match status" value="1"/>
</dbReference>
<evidence type="ECO:0000313" key="2">
    <source>
        <dbReference type="Proteomes" id="UP000055590"/>
    </source>
</evidence>
<dbReference type="STRING" id="1391653.AKJ08_1408"/>
<proteinExistence type="predicted"/>
<dbReference type="Proteomes" id="UP000055590">
    <property type="component" value="Chromosome"/>
</dbReference>
<dbReference type="AlphaFoldDB" id="A0A0K1PC78"/>
<protein>
    <submittedName>
        <fullName evidence="1">Uncharacterized protein</fullName>
    </submittedName>
</protein>
<dbReference type="InterPro" id="IPR058292">
    <property type="entry name" value="DUF7986"/>
</dbReference>
<dbReference type="EMBL" id="CP012332">
    <property type="protein sequence ID" value="AKU91021.1"/>
    <property type="molecule type" value="Genomic_DNA"/>
</dbReference>
<gene>
    <name evidence="1" type="ORF">AKJ08_1408</name>
</gene>
<sequence length="210" mass="23623">MYQPQLDRVLAWASGPDRQEEILRAKAAFFERIGEAHEEDRSFEQRLALFVEHFLFDRPLDGTGAPPAAAYLEANRAALSPEELGTFEALTRSVHGIFEVRKLGTKLGLKVRDVVSRTDYDILERRGLVALSKGDILDARLLPIDGNLVFSGHFLYHPAEARKAILTEAKRRKKADPTASSSELAYDLARLALKLDRYRGVPVENIYKFG</sequence>
<dbReference type="KEGG" id="vin:AKJ08_1408"/>
<organism evidence="1 2">
    <name type="scientific">Vulgatibacter incomptus</name>
    <dbReference type="NCBI Taxonomy" id="1391653"/>
    <lineage>
        <taxon>Bacteria</taxon>
        <taxon>Pseudomonadati</taxon>
        <taxon>Myxococcota</taxon>
        <taxon>Myxococcia</taxon>
        <taxon>Myxococcales</taxon>
        <taxon>Cystobacterineae</taxon>
        <taxon>Vulgatibacteraceae</taxon>
        <taxon>Vulgatibacter</taxon>
    </lineage>
</organism>
<reference evidence="1 2" key="1">
    <citation type="submission" date="2015-08" db="EMBL/GenBank/DDBJ databases">
        <authorList>
            <person name="Babu N.S."/>
            <person name="Beckwith C.J."/>
            <person name="Beseler K.G."/>
            <person name="Brison A."/>
            <person name="Carone J.V."/>
            <person name="Caskin T.P."/>
            <person name="Diamond M."/>
            <person name="Durham M.E."/>
            <person name="Foxe J.M."/>
            <person name="Go M."/>
            <person name="Henderson B.A."/>
            <person name="Jones I.B."/>
            <person name="McGettigan J.A."/>
            <person name="Micheletti S.J."/>
            <person name="Nasrallah M.E."/>
            <person name="Ortiz D."/>
            <person name="Piller C.R."/>
            <person name="Privatt S.R."/>
            <person name="Schneider S.L."/>
            <person name="Sharp S."/>
            <person name="Smith T.C."/>
            <person name="Stanton J.D."/>
            <person name="Ullery H.E."/>
            <person name="Wilson R.J."/>
            <person name="Serrano M.G."/>
            <person name="Buck G."/>
            <person name="Lee V."/>
            <person name="Wang Y."/>
            <person name="Carvalho R."/>
            <person name="Voegtly L."/>
            <person name="Shi R."/>
            <person name="Duckworth R."/>
            <person name="Johnson A."/>
            <person name="Loviza R."/>
            <person name="Walstead R."/>
            <person name="Shah Z."/>
            <person name="Kiflezghi M."/>
            <person name="Wade K."/>
            <person name="Ball S.L."/>
            <person name="Bradley K.W."/>
            <person name="Asai D.J."/>
            <person name="Bowman C.A."/>
            <person name="Russell D.A."/>
            <person name="Pope W.H."/>
            <person name="Jacobs-Sera D."/>
            <person name="Hendrix R.W."/>
            <person name="Hatfull G.F."/>
        </authorList>
    </citation>
    <scope>NUCLEOTIDE SEQUENCE [LARGE SCALE GENOMIC DNA]</scope>
    <source>
        <strain evidence="1 2">DSM 27710</strain>
    </source>
</reference>
<evidence type="ECO:0000313" key="1">
    <source>
        <dbReference type="EMBL" id="AKU91021.1"/>
    </source>
</evidence>
<name>A0A0K1PC78_9BACT</name>
<keyword evidence="2" id="KW-1185">Reference proteome</keyword>
<accession>A0A0K1PC78</accession>
<dbReference type="RefSeq" id="WP_205624783.1">
    <property type="nucleotide sequence ID" value="NZ_CP012332.1"/>
</dbReference>